<evidence type="ECO:0000313" key="4">
    <source>
        <dbReference type="Proteomes" id="UP000015101"/>
    </source>
</evidence>
<dbReference type="CTD" id="20203845"/>
<protein>
    <recommendedName>
        <fullName evidence="1">Apple domain-containing protein</fullName>
    </recommendedName>
</protein>
<reference evidence="4" key="1">
    <citation type="submission" date="2012-12" db="EMBL/GenBank/DDBJ databases">
        <authorList>
            <person name="Hellsten U."/>
            <person name="Grimwood J."/>
            <person name="Chapman J.A."/>
            <person name="Shapiro H."/>
            <person name="Aerts A."/>
            <person name="Otillar R.P."/>
            <person name="Terry A.Y."/>
            <person name="Boore J.L."/>
            <person name="Simakov O."/>
            <person name="Marletaz F."/>
            <person name="Cho S.-J."/>
            <person name="Edsinger-Gonzales E."/>
            <person name="Havlak P."/>
            <person name="Kuo D.-H."/>
            <person name="Larsson T."/>
            <person name="Lv J."/>
            <person name="Arendt D."/>
            <person name="Savage R."/>
            <person name="Osoegawa K."/>
            <person name="de Jong P."/>
            <person name="Lindberg D.R."/>
            <person name="Seaver E.C."/>
            <person name="Weisblat D.A."/>
            <person name="Putnam N.H."/>
            <person name="Grigoriev I.V."/>
            <person name="Rokhsar D.S."/>
        </authorList>
    </citation>
    <scope>NUCLEOTIDE SEQUENCE</scope>
</reference>
<proteinExistence type="predicted"/>
<dbReference type="HOGENOM" id="CLU_1733475_0_0_1"/>
<dbReference type="InParanoid" id="T1F4U6"/>
<dbReference type="PROSITE" id="PS50948">
    <property type="entry name" value="PAN"/>
    <property type="match status" value="1"/>
</dbReference>
<dbReference type="RefSeq" id="XP_009016846.1">
    <property type="nucleotide sequence ID" value="XM_009018598.1"/>
</dbReference>
<dbReference type="EMBL" id="AMQM01003967">
    <property type="status" value="NOT_ANNOTATED_CDS"/>
    <property type="molecule type" value="Genomic_DNA"/>
</dbReference>
<dbReference type="Proteomes" id="UP000015101">
    <property type="component" value="Unassembled WGS sequence"/>
</dbReference>
<gene>
    <name evidence="3" type="primary">20203845</name>
    <name evidence="2" type="ORF">HELRODRAFT_171915</name>
</gene>
<reference evidence="2 4" key="2">
    <citation type="journal article" date="2013" name="Nature">
        <title>Insights into bilaterian evolution from three spiralian genomes.</title>
        <authorList>
            <person name="Simakov O."/>
            <person name="Marletaz F."/>
            <person name="Cho S.J."/>
            <person name="Edsinger-Gonzales E."/>
            <person name="Havlak P."/>
            <person name="Hellsten U."/>
            <person name="Kuo D.H."/>
            <person name="Larsson T."/>
            <person name="Lv J."/>
            <person name="Arendt D."/>
            <person name="Savage R."/>
            <person name="Osoegawa K."/>
            <person name="de Jong P."/>
            <person name="Grimwood J."/>
            <person name="Chapman J.A."/>
            <person name="Shapiro H."/>
            <person name="Aerts A."/>
            <person name="Otillar R.P."/>
            <person name="Terry A.Y."/>
            <person name="Boore J.L."/>
            <person name="Grigoriev I.V."/>
            <person name="Lindberg D.R."/>
            <person name="Seaver E.C."/>
            <person name="Weisblat D.A."/>
            <person name="Putnam N.H."/>
            <person name="Rokhsar D.S."/>
        </authorList>
    </citation>
    <scope>NUCLEOTIDE SEQUENCE</scope>
</reference>
<dbReference type="InterPro" id="IPR003609">
    <property type="entry name" value="Pan_app"/>
</dbReference>
<evidence type="ECO:0000313" key="2">
    <source>
        <dbReference type="EMBL" id="ESO04913.1"/>
    </source>
</evidence>
<dbReference type="Pfam" id="PF00024">
    <property type="entry name" value="PAN_1"/>
    <property type="match status" value="1"/>
</dbReference>
<feature type="domain" description="Apple" evidence="1">
    <location>
        <begin position="34"/>
        <end position="100"/>
    </location>
</feature>
<name>T1F4U6_HELRO</name>
<dbReference type="EnsemblMetazoa" id="HelroT171915">
    <property type="protein sequence ID" value="HelroP171915"/>
    <property type="gene ID" value="HelroG171915"/>
</dbReference>
<dbReference type="EMBL" id="KB096411">
    <property type="protein sequence ID" value="ESO04913.1"/>
    <property type="molecule type" value="Genomic_DNA"/>
</dbReference>
<organism evidence="3 4">
    <name type="scientific">Helobdella robusta</name>
    <name type="common">Californian leech</name>
    <dbReference type="NCBI Taxonomy" id="6412"/>
    <lineage>
        <taxon>Eukaryota</taxon>
        <taxon>Metazoa</taxon>
        <taxon>Spiralia</taxon>
        <taxon>Lophotrochozoa</taxon>
        <taxon>Annelida</taxon>
        <taxon>Clitellata</taxon>
        <taxon>Hirudinea</taxon>
        <taxon>Rhynchobdellida</taxon>
        <taxon>Glossiphoniidae</taxon>
        <taxon>Helobdella</taxon>
    </lineage>
</organism>
<dbReference type="AlphaFoldDB" id="T1F4U6"/>
<reference evidence="3" key="3">
    <citation type="submission" date="2015-06" db="UniProtKB">
        <authorList>
            <consortium name="EnsemblMetazoa"/>
        </authorList>
    </citation>
    <scope>IDENTIFICATION</scope>
</reference>
<evidence type="ECO:0000313" key="3">
    <source>
        <dbReference type="EnsemblMetazoa" id="HelroP171915"/>
    </source>
</evidence>
<keyword evidence="4" id="KW-1185">Reference proteome</keyword>
<dbReference type="KEGG" id="hro:HELRODRAFT_171915"/>
<dbReference type="GeneID" id="20203845"/>
<sequence>MNAGEVLILNLKIIIATMICFEKFREDNVDFCSCDHPYEDRSLSTFSFIEAFVLCSMRCLQTASCVAYNFFNATNQCQLFNQTLNKFSVPPGCQYYLKKGGLLAGTPLNTSRPIRVGSALRNIMTAGTKLILIIQLGLRDSLERDRAILIL</sequence>
<evidence type="ECO:0000259" key="1">
    <source>
        <dbReference type="PROSITE" id="PS50948"/>
    </source>
</evidence>
<accession>T1F4U6</accession>